<evidence type="ECO:0000313" key="2">
    <source>
        <dbReference type="EMBL" id="MDT8899983.1"/>
    </source>
</evidence>
<evidence type="ECO:0000313" key="3">
    <source>
        <dbReference type="Proteomes" id="UP001254848"/>
    </source>
</evidence>
<dbReference type="PANTHER" id="PTHR43130">
    <property type="entry name" value="ARAC-FAMILY TRANSCRIPTIONAL REGULATOR"/>
    <property type="match status" value="1"/>
</dbReference>
<sequence length="195" mass="20956">MYNVGIFLFKDVELLDYAGPYEVFSVTSELNDHKLFRVFTVSEDGAAVKSVNGLTALPDYGFGNHPPVDILVVPGGVGTRTAYKNEAVLDWVKRVSAGAQIVMSVCSGTRFLGAVGLLDGKEAVTHHSVIGNLQEIAPAAIVVADKRFTDNGKVMTSGGISAGIDLSLHIVTKLYGKETAAKTIKYMEYGDWRTL</sequence>
<dbReference type="Proteomes" id="UP001254848">
    <property type="component" value="Unassembled WGS sequence"/>
</dbReference>
<reference evidence="2 3" key="1">
    <citation type="submission" date="2023-07" db="EMBL/GenBank/DDBJ databases">
        <title>The novel representative of Negativicutes class, Anaeroselena agilis gen. nov. sp. nov.</title>
        <authorList>
            <person name="Prokofeva M.I."/>
            <person name="Elcheninov A.G."/>
            <person name="Klyukina A."/>
            <person name="Kublanov I.V."/>
            <person name="Frolov E.N."/>
            <person name="Podosokorskaya O.A."/>
        </authorList>
    </citation>
    <scope>NUCLEOTIDE SEQUENCE [LARGE SCALE GENOMIC DNA]</scope>
    <source>
        <strain evidence="2 3">4137-cl</strain>
    </source>
</reference>
<keyword evidence="3" id="KW-1185">Reference proteome</keyword>
<gene>
    <name evidence="2" type="ORF">Q4T40_01880</name>
</gene>
<dbReference type="Gene3D" id="3.40.50.880">
    <property type="match status" value="1"/>
</dbReference>
<dbReference type="GO" id="GO:0016829">
    <property type="term" value="F:lyase activity"/>
    <property type="evidence" value="ECO:0007669"/>
    <property type="project" value="UniProtKB-KW"/>
</dbReference>
<dbReference type="InterPro" id="IPR029062">
    <property type="entry name" value="Class_I_gatase-like"/>
</dbReference>
<accession>A0ABU3NT38</accession>
<dbReference type="SUPFAM" id="SSF52317">
    <property type="entry name" value="Class I glutamine amidotransferase-like"/>
    <property type="match status" value="1"/>
</dbReference>
<evidence type="ECO:0000259" key="1">
    <source>
        <dbReference type="Pfam" id="PF01965"/>
    </source>
</evidence>
<dbReference type="InterPro" id="IPR052158">
    <property type="entry name" value="INH-QAR"/>
</dbReference>
<dbReference type="InterPro" id="IPR002818">
    <property type="entry name" value="DJ-1/PfpI"/>
</dbReference>
<keyword evidence="2" id="KW-0456">Lyase</keyword>
<dbReference type="PANTHER" id="PTHR43130:SF14">
    <property type="entry name" value="DJ-1_PFPI DOMAIN-CONTAINING PROTEIN"/>
    <property type="match status" value="1"/>
</dbReference>
<comment type="caution">
    <text evidence="2">The sequence shown here is derived from an EMBL/GenBank/DDBJ whole genome shotgun (WGS) entry which is preliminary data.</text>
</comment>
<dbReference type="EC" id="4.2.1.-" evidence="2"/>
<dbReference type="Pfam" id="PF01965">
    <property type="entry name" value="DJ-1_PfpI"/>
    <property type="match status" value="1"/>
</dbReference>
<dbReference type="EMBL" id="JAUOZS010000001">
    <property type="protein sequence ID" value="MDT8899983.1"/>
    <property type="molecule type" value="Genomic_DNA"/>
</dbReference>
<protein>
    <submittedName>
        <fullName evidence="2">DJ-1/PfpI family protein</fullName>
        <ecNumber evidence="2">4.2.1.-</ecNumber>
    </submittedName>
</protein>
<dbReference type="CDD" id="cd03139">
    <property type="entry name" value="GATase1_PfpI_2"/>
    <property type="match status" value="1"/>
</dbReference>
<feature type="domain" description="DJ-1/PfpI" evidence="1">
    <location>
        <begin position="4"/>
        <end position="172"/>
    </location>
</feature>
<proteinExistence type="predicted"/>
<name>A0ABU3NT38_9FIRM</name>
<organism evidence="2 3">
    <name type="scientific">Anaeroselena agilis</name>
    <dbReference type="NCBI Taxonomy" id="3063788"/>
    <lineage>
        <taxon>Bacteria</taxon>
        <taxon>Bacillati</taxon>
        <taxon>Bacillota</taxon>
        <taxon>Negativicutes</taxon>
        <taxon>Acetonemataceae</taxon>
        <taxon>Anaeroselena</taxon>
    </lineage>
</organism>
<dbReference type="RefSeq" id="WP_413778546.1">
    <property type="nucleotide sequence ID" value="NZ_JAUOZS010000001.1"/>
</dbReference>